<dbReference type="EMBL" id="CAJVPP010002302">
    <property type="protein sequence ID" value="CAG8595603.1"/>
    <property type="molecule type" value="Genomic_DNA"/>
</dbReference>
<name>A0A9N9CD30_FUNMO</name>
<dbReference type="InterPro" id="IPR029058">
    <property type="entry name" value="AB_hydrolase_fold"/>
</dbReference>
<gene>
    <name evidence="3" type="ORF">FMOSSE_LOCUS8673</name>
</gene>
<feature type="non-terminal residue" evidence="3">
    <location>
        <position position="1"/>
    </location>
</feature>
<keyword evidence="1" id="KW-0378">Hydrolase</keyword>
<dbReference type="PANTHER" id="PTHR16138:SF7">
    <property type="entry name" value="PALMITOYL-PROTEIN THIOESTERASE ABHD10, MITOCHONDRIAL"/>
    <property type="match status" value="1"/>
</dbReference>
<dbReference type="GO" id="GO:0004553">
    <property type="term" value="F:hydrolase activity, hydrolyzing O-glycosyl compounds"/>
    <property type="evidence" value="ECO:0007669"/>
    <property type="project" value="TreeGrafter"/>
</dbReference>
<dbReference type="Gene3D" id="3.40.50.1820">
    <property type="entry name" value="alpha/beta hydrolase"/>
    <property type="match status" value="1"/>
</dbReference>
<dbReference type="InterPro" id="IPR052382">
    <property type="entry name" value="ABHD10_acyl-thioesterase"/>
</dbReference>
<evidence type="ECO:0000256" key="1">
    <source>
        <dbReference type="ARBA" id="ARBA00022801"/>
    </source>
</evidence>
<reference evidence="3" key="1">
    <citation type="submission" date="2021-06" db="EMBL/GenBank/DDBJ databases">
        <authorList>
            <person name="Kallberg Y."/>
            <person name="Tangrot J."/>
            <person name="Rosling A."/>
        </authorList>
    </citation>
    <scope>NUCLEOTIDE SEQUENCE</scope>
    <source>
        <strain evidence="3">87-6 pot B 2015</strain>
    </source>
</reference>
<organism evidence="3 4">
    <name type="scientific">Funneliformis mosseae</name>
    <name type="common">Endomycorrhizal fungus</name>
    <name type="synonym">Glomus mosseae</name>
    <dbReference type="NCBI Taxonomy" id="27381"/>
    <lineage>
        <taxon>Eukaryota</taxon>
        <taxon>Fungi</taxon>
        <taxon>Fungi incertae sedis</taxon>
        <taxon>Mucoromycota</taxon>
        <taxon>Glomeromycotina</taxon>
        <taxon>Glomeromycetes</taxon>
        <taxon>Glomerales</taxon>
        <taxon>Glomeraceae</taxon>
        <taxon>Funneliformis</taxon>
    </lineage>
</organism>
<dbReference type="SUPFAM" id="SSF53474">
    <property type="entry name" value="alpha/beta-Hydrolases"/>
    <property type="match status" value="1"/>
</dbReference>
<keyword evidence="4" id="KW-1185">Reference proteome</keyword>
<dbReference type="Proteomes" id="UP000789375">
    <property type="component" value="Unassembled WGS sequence"/>
</dbReference>
<dbReference type="PANTHER" id="PTHR16138">
    <property type="entry name" value="MYCOPHENOLIC ACID ACYL-GLUCURONIDE ESTERASE, MITOCHONDRIAL"/>
    <property type="match status" value="1"/>
</dbReference>
<dbReference type="InterPro" id="IPR022742">
    <property type="entry name" value="Hydrolase_4"/>
</dbReference>
<evidence type="ECO:0000313" key="4">
    <source>
        <dbReference type="Proteomes" id="UP000789375"/>
    </source>
</evidence>
<evidence type="ECO:0000313" key="3">
    <source>
        <dbReference type="EMBL" id="CAG8595603.1"/>
    </source>
</evidence>
<accession>A0A9N9CD30</accession>
<sequence length="323" mass="37337">HYDDKSGQNFENYHPYSVISCETQKIIVPAFEPKLRNILMIIHRFPILTHEYIAFQKYTNNSNIRTLPGIFYVNAFHSEMQNSRKVTHLINYCKRNNLDFLTFDHYAHGLSSGSITKDINNVTIGRWYNDLYNIMEHETTNSQILIGSSMGFWLSLLTILRGEEQLKKRITGVIGIAPAINFTENILKEAKENGQFLDGQIIPPDSFYHRPSKYSPTGTYPISYYFLQESRNHLIDLKSIRNKINIPIVLIHGKLDSDISYEETLKLADALKNASGDNIRVKLIKDGDHRLSREQDFNVLDEEISKMAFGKSWSKEEKQDIVT</sequence>
<dbReference type="Pfam" id="PF12146">
    <property type="entry name" value="Hydrolase_4"/>
    <property type="match status" value="1"/>
</dbReference>
<comment type="caution">
    <text evidence="3">The sequence shown here is derived from an EMBL/GenBank/DDBJ whole genome shotgun (WGS) entry which is preliminary data.</text>
</comment>
<dbReference type="AlphaFoldDB" id="A0A9N9CD30"/>
<protein>
    <submittedName>
        <fullName evidence="3">5723_t:CDS:1</fullName>
    </submittedName>
</protein>
<feature type="domain" description="Serine aminopeptidase S33" evidence="2">
    <location>
        <begin position="75"/>
        <end position="296"/>
    </location>
</feature>
<evidence type="ECO:0000259" key="2">
    <source>
        <dbReference type="Pfam" id="PF12146"/>
    </source>
</evidence>
<proteinExistence type="predicted"/>